<protein>
    <submittedName>
        <fullName evidence="1">Uncharacterized protein</fullName>
    </submittedName>
</protein>
<keyword evidence="2" id="KW-1185">Reference proteome</keyword>
<sequence length="527" mass="60210">MSEMDSVKPHKGRRLGISRVKSGCITCRIRRIKCDEVKPSCNKCTSTGRVCDGYALVIRPVDGARERRVSRRPNPIGRSISEGISGTETERNFFYICRRATSAGVALHICSTTSFWTQLATQLSHEYEAVRHAVVAVGAAYHLYKVADVTSVPRSTKKQIESFVLEQYNRSLYQLHKDIGRECFGQDSTIVLTCCLAYIYLESLRLDHAAAMKHLNNGIRIIEATVDLDRLAASQMSVARKRQTTRRKTALNDSDLWETVLEFRNCELCMHCFSSEVPMRLGSKLCQTTLPLRAITTHATGFRSISEAHEARVQIGSQIMSYDWQWQSHKFEPSFWVQNHVQETLAWLHREVESITLRVENYMLSTMKSSGDTTWEWYSLNMDMLHLTCLSVVIALMQTGPEHHHTVTCSDDFQRNFISKMIAYGEQMHSVYTSLKWPPPDISLETSIIGPMYWAYVYSTEMQAKERALKVLQETTHREGPWDAKQILLKLATADLMNQQPDDGTQTHRTENSQLRKWGAANSNCYE</sequence>
<dbReference type="Proteomes" id="UP001143910">
    <property type="component" value="Unassembled WGS sequence"/>
</dbReference>
<reference evidence="1" key="1">
    <citation type="submission" date="2022-08" db="EMBL/GenBank/DDBJ databases">
        <title>Genome Sequence of Lecanicillium fungicola.</title>
        <authorList>
            <person name="Buettner E."/>
        </authorList>
    </citation>
    <scope>NUCLEOTIDE SEQUENCE</scope>
    <source>
        <strain evidence="1">Babe33</strain>
    </source>
</reference>
<evidence type="ECO:0000313" key="2">
    <source>
        <dbReference type="Proteomes" id="UP001143910"/>
    </source>
</evidence>
<comment type="caution">
    <text evidence="1">The sequence shown here is derived from an EMBL/GenBank/DDBJ whole genome shotgun (WGS) entry which is preliminary data.</text>
</comment>
<accession>A0ACC1NJ24</accession>
<organism evidence="1 2">
    <name type="scientific">Zarea fungicola</name>
    <dbReference type="NCBI Taxonomy" id="93591"/>
    <lineage>
        <taxon>Eukaryota</taxon>
        <taxon>Fungi</taxon>
        <taxon>Dikarya</taxon>
        <taxon>Ascomycota</taxon>
        <taxon>Pezizomycotina</taxon>
        <taxon>Sordariomycetes</taxon>
        <taxon>Hypocreomycetidae</taxon>
        <taxon>Hypocreales</taxon>
        <taxon>Cordycipitaceae</taxon>
        <taxon>Zarea</taxon>
    </lineage>
</organism>
<evidence type="ECO:0000313" key="1">
    <source>
        <dbReference type="EMBL" id="KAJ2978871.1"/>
    </source>
</evidence>
<name>A0ACC1NJ24_9HYPO</name>
<dbReference type="EMBL" id="JANJQO010000335">
    <property type="protein sequence ID" value="KAJ2978871.1"/>
    <property type="molecule type" value="Genomic_DNA"/>
</dbReference>
<gene>
    <name evidence="1" type="ORF">NQ176_g3578</name>
</gene>
<proteinExistence type="predicted"/>